<dbReference type="AlphaFoldDB" id="C7DG22"/>
<protein>
    <submittedName>
        <fullName evidence="1">Uncharacterized protein</fullName>
    </submittedName>
</protein>
<gene>
    <name evidence="1" type="ORF">UNLARM2_1010</name>
</gene>
<accession>C7DG22</accession>
<evidence type="ECO:0000313" key="2">
    <source>
        <dbReference type="Proteomes" id="UP000332487"/>
    </source>
</evidence>
<dbReference type="Proteomes" id="UP000332487">
    <property type="component" value="Unassembled WGS sequence"/>
</dbReference>
<reference evidence="1 2" key="2">
    <citation type="journal article" date="2010" name="Proc. Natl. Acad. Sci. U.S.A.">
        <title>Enigmatic, ultrasmall, uncultivated Archaea.</title>
        <authorList>
            <person name="Baker B.J."/>
            <person name="Comolli L.R."/>
            <person name="Dick G.J."/>
            <person name="Hauser L.J."/>
            <person name="Hyatt D."/>
            <person name="Dill B.D."/>
            <person name="Land M.L."/>
            <person name="Verberkmoes N.C."/>
            <person name="Hettich R.L."/>
            <person name="Banfield J.F."/>
        </authorList>
    </citation>
    <scope>NUCLEOTIDE SEQUENCE [LARGE SCALE GENOMIC DNA]</scope>
    <source>
        <strain evidence="1">ARMAN-2</strain>
    </source>
</reference>
<proteinExistence type="predicted"/>
<name>C7DG22_MICA2</name>
<sequence length="103" mass="12027">MLVLDCELCRYVSSDSFYANCESLLTEELIKKAKEFVVALFAPAGDLIFRIENKDTKDKSKIIEQKWRYADLFEQKRKLLEKYGGKYYGSRDVGDKSVWIKKA</sequence>
<evidence type="ECO:0000313" key="1">
    <source>
        <dbReference type="EMBL" id="EET90492.1"/>
    </source>
</evidence>
<dbReference type="EMBL" id="GG697236">
    <property type="protein sequence ID" value="EET90492.1"/>
    <property type="molecule type" value="Genomic_DNA"/>
</dbReference>
<keyword evidence="2" id="KW-1185">Reference proteome</keyword>
<reference evidence="1 2" key="1">
    <citation type="journal article" date="2009" name="Genome Biol.">
        <title>Community-wide analysis of microbial genome sequence signatures.</title>
        <authorList>
            <person name="Dick G.J."/>
            <person name="Andersson A.F."/>
            <person name="Baker B.J."/>
            <person name="Simmons S.L."/>
            <person name="Thomas B.C."/>
            <person name="Yelton A.P."/>
            <person name="Banfield J.F."/>
        </authorList>
    </citation>
    <scope>NUCLEOTIDE SEQUENCE [LARGE SCALE GENOMIC DNA]</scope>
    <source>
        <strain evidence="1">ARMAN-2</strain>
    </source>
</reference>
<organism evidence="1 2">
    <name type="scientific">Candidatus Micrarchaeum acidiphilum ARMAN-2</name>
    <dbReference type="NCBI Taxonomy" id="425595"/>
    <lineage>
        <taxon>Archaea</taxon>
        <taxon>Candidatus Micrarchaeota</taxon>
        <taxon>Candidatus Micrarchaeia</taxon>
        <taxon>Candidatus Micrarchaeales</taxon>
        <taxon>Candidatus Micrarchaeaceae</taxon>
        <taxon>Candidatus Micrarchaeum</taxon>
    </lineage>
</organism>